<keyword evidence="4 6" id="KW-0067">ATP-binding</keyword>
<gene>
    <name evidence="6" type="ORF">JWJ88_07040</name>
</gene>
<dbReference type="PANTHER" id="PTHR46743:SF2">
    <property type="entry name" value="TEICHOIC ACIDS EXPORT ATP-BINDING PROTEIN TAGH"/>
    <property type="match status" value="1"/>
</dbReference>
<dbReference type="PANTHER" id="PTHR46743">
    <property type="entry name" value="TEICHOIC ACIDS EXPORT ATP-BINDING PROTEIN TAGH"/>
    <property type="match status" value="1"/>
</dbReference>
<evidence type="ECO:0000313" key="7">
    <source>
        <dbReference type="Proteomes" id="UP000663629"/>
    </source>
</evidence>
<evidence type="ECO:0000256" key="1">
    <source>
        <dbReference type="ARBA" id="ARBA00005417"/>
    </source>
</evidence>
<dbReference type="InterPro" id="IPR015860">
    <property type="entry name" value="ABC_transpr_TagH-like"/>
</dbReference>
<dbReference type="InterPro" id="IPR003593">
    <property type="entry name" value="AAA+_ATPase"/>
</dbReference>
<dbReference type="Gene3D" id="3.40.50.300">
    <property type="entry name" value="P-loop containing nucleotide triphosphate hydrolases"/>
    <property type="match status" value="1"/>
</dbReference>
<dbReference type="GO" id="GO:0005524">
    <property type="term" value="F:ATP binding"/>
    <property type="evidence" value="ECO:0007669"/>
    <property type="project" value="UniProtKB-KW"/>
</dbReference>
<comment type="similarity">
    <text evidence="1">Belongs to the ABC transporter superfamily.</text>
</comment>
<evidence type="ECO:0000256" key="3">
    <source>
        <dbReference type="ARBA" id="ARBA00022741"/>
    </source>
</evidence>
<evidence type="ECO:0000256" key="4">
    <source>
        <dbReference type="ARBA" id="ARBA00022840"/>
    </source>
</evidence>
<dbReference type="InterPro" id="IPR027417">
    <property type="entry name" value="P-loop_NTPase"/>
</dbReference>
<dbReference type="InterPro" id="IPR003439">
    <property type="entry name" value="ABC_transporter-like_ATP-bd"/>
</dbReference>
<dbReference type="InterPro" id="IPR050683">
    <property type="entry name" value="Bact_Polysacc_Export_ATP-bd"/>
</dbReference>
<keyword evidence="2" id="KW-0813">Transport</keyword>
<proteinExistence type="inferred from homology"/>
<protein>
    <submittedName>
        <fullName evidence="6">ABC transporter ATP-binding protein</fullName>
    </submittedName>
</protein>
<name>A0ABX7JDU3_9RHOB</name>
<evidence type="ECO:0000259" key="5">
    <source>
        <dbReference type="PROSITE" id="PS50893"/>
    </source>
</evidence>
<evidence type="ECO:0000313" key="6">
    <source>
        <dbReference type="EMBL" id="QRZ12375.1"/>
    </source>
</evidence>
<dbReference type="CDD" id="cd03220">
    <property type="entry name" value="ABC_KpsT_Wzt"/>
    <property type="match status" value="1"/>
</dbReference>
<accession>A0ABX7JDU3</accession>
<keyword evidence="7" id="KW-1185">Reference proteome</keyword>
<dbReference type="RefSeq" id="WP_205293409.1">
    <property type="nucleotide sequence ID" value="NZ_CP070368.1"/>
</dbReference>
<dbReference type="EMBL" id="CP070368">
    <property type="protein sequence ID" value="QRZ12375.1"/>
    <property type="molecule type" value="Genomic_DNA"/>
</dbReference>
<feature type="domain" description="ABC transporter" evidence="5">
    <location>
        <begin position="2"/>
        <end position="221"/>
    </location>
</feature>
<reference evidence="6 7" key="1">
    <citation type="submission" date="2021-02" db="EMBL/GenBank/DDBJ databases">
        <title>Paracoccus methylovroum sp.nov., a new methanol and methylamine utilizing methylotrophic denitrifer.</title>
        <authorList>
            <person name="Timsy T."/>
            <person name="Behrendt U."/>
            <person name="Ulrich A."/>
            <person name="Spanner T."/>
            <person name="Foesel B.U."/>
            <person name="Horn M.A."/>
            <person name="Kolb S."/>
        </authorList>
    </citation>
    <scope>NUCLEOTIDE SEQUENCE [LARGE SCALE GENOMIC DNA]</scope>
    <source>
        <strain evidence="6 7">H4-D09</strain>
    </source>
</reference>
<dbReference type="SMART" id="SM00382">
    <property type="entry name" value="AAA"/>
    <property type="match status" value="1"/>
</dbReference>
<organism evidence="6 7">
    <name type="scientific">Paracoccus methylovorus</name>
    <dbReference type="NCBI Taxonomy" id="2812658"/>
    <lineage>
        <taxon>Bacteria</taxon>
        <taxon>Pseudomonadati</taxon>
        <taxon>Pseudomonadota</taxon>
        <taxon>Alphaproteobacteria</taxon>
        <taxon>Rhodobacterales</taxon>
        <taxon>Paracoccaceae</taxon>
        <taxon>Paracoccus</taxon>
    </lineage>
</organism>
<dbReference type="Proteomes" id="UP000663629">
    <property type="component" value="Chromosome 1"/>
</dbReference>
<evidence type="ECO:0000256" key="2">
    <source>
        <dbReference type="ARBA" id="ARBA00022448"/>
    </source>
</evidence>
<keyword evidence="3" id="KW-0547">Nucleotide-binding</keyword>
<dbReference type="InterPro" id="IPR017871">
    <property type="entry name" value="ABC_transporter-like_CS"/>
</dbReference>
<sequence length="240" mass="25982">MIVLENLTKVYRLKGRETRVADRIDAVFPTGASVGLLGRNGAGKSTLLRMIAGTVSPTSGRVLSDGTISWPVGFAGSFHGELTGAQNVRFVARIYGVDTAELVDYVEDFAELGQHYHQPFGSYSSGMRSRLAMGTSMGIHFDTYLVDEVTSVGDANFRAKSQRVFAERMARSSAVVVSHSMGMIRKMCNMGAVLDRGNLYTFENIEDAIKMHEYILKVPEGGASQADGPVEGEQQALSTS</sequence>
<dbReference type="PROSITE" id="PS50893">
    <property type="entry name" value="ABC_TRANSPORTER_2"/>
    <property type="match status" value="1"/>
</dbReference>
<dbReference type="SUPFAM" id="SSF52540">
    <property type="entry name" value="P-loop containing nucleoside triphosphate hydrolases"/>
    <property type="match status" value="1"/>
</dbReference>
<dbReference type="PROSITE" id="PS00211">
    <property type="entry name" value="ABC_TRANSPORTER_1"/>
    <property type="match status" value="1"/>
</dbReference>
<dbReference type="Pfam" id="PF00005">
    <property type="entry name" value="ABC_tran"/>
    <property type="match status" value="1"/>
</dbReference>